<gene>
    <name evidence="3" type="ORF">UFOPK2593_00478</name>
    <name evidence="4" type="ORF">UFOPK4234_00674</name>
</gene>
<evidence type="ECO:0000256" key="1">
    <source>
        <dbReference type="SAM" id="Phobius"/>
    </source>
</evidence>
<keyword evidence="1" id="KW-1133">Transmembrane helix</keyword>
<feature type="transmembrane region" description="Helical" evidence="1">
    <location>
        <begin position="117"/>
        <end position="136"/>
    </location>
</feature>
<dbReference type="Pfam" id="PF00892">
    <property type="entry name" value="EamA"/>
    <property type="match status" value="2"/>
</dbReference>
<name>A0A6J6PHZ7_9ZZZZ</name>
<dbReference type="AlphaFoldDB" id="A0A6J6PHZ7"/>
<feature type="transmembrane region" description="Helical" evidence="1">
    <location>
        <begin position="85"/>
        <end position="105"/>
    </location>
</feature>
<dbReference type="EMBL" id="CAFBQA010000028">
    <property type="protein sequence ID" value="CAB5037762.1"/>
    <property type="molecule type" value="Genomic_DNA"/>
</dbReference>
<feature type="transmembrane region" description="Helical" evidence="1">
    <location>
        <begin position="215"/>
        <end position="236"/>
    </location>
</feature>
<keyword evidence="1" id="KW-0472">Membrane</keyword>
<dbReference type="InterPro" id="IPR037185">
    <property type="entry name" value="EmrE-like"/>
</dbReference>
<dbReference type="SUPFAM" id="SSF103481">
    <property type="entry name" value="Multidrug resistance efflux transporter EmrE"/>
    <property type="match status" value="2"/>
</dbReference>
<dbReference type="PANTHER" id="PTHR22911:SF79">
    <property type="entry name" value="MOBA-LIKE NTP TRANSFERASE DOMAIN-CONTAINING PROTEIN"/>
    <property type="match status" value="1"/>
</dbReference>
<evidence type="ECO:0000313" key="3">
    <source>
        <dbReference type="EMBL" id="CAB4698236.1"/>
    </source>
</evidence>
<sequence length="293" mass="31872">MVAIAAVLFALNGTAARLVLDVGLSAPRLTQIRSAGALFFIAIYVLFKNAKSLRITKKDVPFLAVYGIAGFAFVQYFYFVAITKLGVGIGLLFEFTAPVWIVLYVRFFRHEAVKKRMYAAIACTVSGLVLISQLWSNTKLEPLGIACGLIASVSLAVYFLLGDKGVHKRDTLSLVTWGFIFATIFWAIFQPIWNFPAKVLNTNLDLGGPFAGSSVSGWWVILYIVLLGTIAPFLLTIGALRYTSPARVGVIGTMEPLFAGAFAWWWLGESLSLVQMGGAVVVLCGILLAETSR</sequence>
<keyword evidence="1" id="KW-0812">Transmembrane</keyword>
<feature type="domain" description="EamA" evidence="2">
    <location>
        <begin position="2"/>
        <end position="132"/>
    </location>
</feature>
<feature type="transmembrane region" description="Helical" evidence="1">
    <location>
        <begin position="248"/>
        <end position="267"/>
    </location>
</feature>
<dbReference type="InterPro" id="IPR000620">
    <property type="entry name" value="EamA_dom"/>
</dbReference>
<dbReference type="PANTHER" id="PTHR22911">
    <property type="entry name" value="ACYL-MALONYL CONDENSING ENZYME-RELATED"/>
    <property type="match status" value="1"/>
</dbReference>
<feature type="domain" description="EamA" evidence="2">
    <location>
        <begin position="143"/>
        <end position="289"/>
    </location>
</feature>
<feature type="transmembrane region" description="Helical" evidence="1">
    <location>
        <begin position="142"/>
        <end position="162"/>
    </location>
</feature>
<feature type="transmembrane region" description="Helical" evidence="1">
    <location>
        <begin position="59"/>
        <end position="79"/>
    </location>
</feature>
<feature type="transmembrane region" description="Helical" evidence="1">
    <location>
        <begin position="31"/>
        <end position="47"/>
    </location>
</feature>
<dbReference type="GO" id="GO:0016020">
    <property type="term" value="C:membrane"/>
    <property type="evidence" value="ECO:0007669"/>
    <property type="project" value="InterPro"/>
</dbReference>
<evidence type="ECO:0000259" key="2">
    <source>
        <dbReference type="Pfam" id="PF00892"/>
    </source>
</evidence>
<evidence type="ECO:0000313" key="4">
    <source>
        <dbReference type="EMBL" id="CAB5037762.1"/>
    </source>
</evidence>
<proteinExistence type="predicted"/>
<feature type="transmembrane region" description="Helical" evidence="1">
    <location>
        <begin position="174"/>
        <end position="195"/>
    </location>
</feature>
<reference evidence="3" key="1">
    <citation type="submission" date="2020-05" db="EMBL/GenBank/DDBJ databases">
        <authorList>
            <person name="Chiriac C."/>
            <person name="Salcher M."/>
            <person name="Ghai R."/>
            <person name="Kavagutti S V."/>
        </authorList>
    </citation>
    <scope>NUCLEOTIDE SEQUENCE</scope>
</reference>
<dbReference type="EMBL" id="CAEZXW010000019">
    <property type="protein sequence ID" value="CAB4698236.1"/>
    <property type="molecule type" value="Genomic_DNA"/>
</dbReference>
<organism evidence="3">
    <name type="scientific">freshwater metagenome</name>
    <dbReference type="NCBI Taxonomy" id="449393"/>
    <lineage>
        <taxon>unclassified sequences</taxon>
        <taxon>metagenomes</taxon>
        <taxon>ecological metagenomes</taxon>
    </lineage>
</organism>
<accession>A0A6J6PHZ7</accession>
<protein>
    <submittedName>
        <fullName evidence="3">Unannotated protein</fullName>
    </submittedName>
</protein>
<feature type="transmembrane region" description="Helical" evidence="1">
    <location>
        <begin position="273"/>
        <end position="289"/>
    </location>
</feature>